<dbReference type="EC" id="5.3.1.22" evidence="4"/>
<dbReference type="FunFam" id="3.20.20.150:FF:000007">
    <property type="entry name" value="Hydroxypyruvate isomerase"/>
    <property type="match status" value="1"/>
</dbReference>
<dbReference type="GO" id="GO:0008903">
    <property type="term" value="F:hydroxypyruvate isomerase activity"/>
    <property type="evidence" value="ECO:0007669"/>
    <property type="project" value="UniProtKB-EC"/>
</dbReference>
<dbReference type="AlphaFoldDB" id="A0A7M5XJT4"/>
<keyword evidence="10" id="KW-1185">Reference proteome</keyword>
<dbReference type="PIRSF" id="PIRSF006241">
    <property type="entry name" value="HyI"/>
    <property type="match status" value="1"/>
</dbReference>
<dbReference type="InterPro" id="IPR026040">
    <property type="entry name" value="HyI-like"/>
</dbReference>
<evidence type="ECO:0000313" key="10">
    <source>
        <dbReference type="Proteomes" id="UP000594262"/>
    </source>
</evidence>
<comment type="function">
    <text evidence="2">Catalyzes the reversible isomerization between hydroxypyruvate and 2-hydroxy-3-oxopropanoate (also termed tartronate semialdehyde).</text>
</comment>
<dbReference type="InterPro" id="IPR013022">
    <property type="entry name" value="Xyl_isomerase-like_TIM-brl"/>
</dbReference>
<dbReference type="GO" id="GO:0046487">
    <property type="term" value="P:glyoxylate metabolic process"/>
    <property type="evidence" value="ECO:0007669"/>
    <property type="project" value="TreeGrafter"/>
</dbReference>
<dbReference type="SUPFAM" id="SSF51658">
    <property type="entry name" value="Xylose isomerase-like"/>
    <property type="match status" value="1"/>
</dbReference>
<sequence length="311" mass="36039">YDSYFLLYSLICYSEMAAPGYISKSVFSPNLPLRFSANLSFLFSQIEDPGQRYNLAKQAGFTSVEWGNDIYQYPIHDLVEINKDNHFEHVLINMFTGKTKGLACVPGRSEEFKQCLELSIEYCKNLKCKRLHILAGQYSEDTDITQETKKTYHDTFINNVTFASERLALENMTILLEPISTIDRYFMESADQAVDIIKELKCQNVKLQLDLFHQQRTRGSLTETITKYLDHIGHIQISQVPDRSEPDDHGEINYKHIFKLLQKLQYQHWIGCEYTPILEVNGFDWMKPYAALPEQGGYTELQEKLQNATLS</sequence>
<feature type="active site" description="Proton donor/acceptor" evidence="7">
    <location>
        <position position="273"/>
    </location>
</feature>
<comment type="similarity">
    <text evidence="3">Belongs to the hyi family.</text>
</comment>
<evidence type="ECO:0000259" key="8">
    <source>
        <dbReference type="Pfam" id="PF01261"/>
    </source>
</evidence>
<protein>
    <recommendedName>
        <fullName evidence="5">Putative hydroxypyruvate isomerase</fullName>
        <ecNumber evidence="4">5.3.1.22</ecNumber>
    </recommendedName>
</protein>
<name>A0A7M5XJT4_9CNID</name>
<evidence type="ECO:0000256" key="1">
    <source>
        <dbReference type="ARBA" id="ARBA00000476"/>
    </source>
</evidence>
<dbReference type="PANTHER" id="PTHR43489:SF6">
    <property type="entry name" value="HYDROXYPYRUVATE ISOMERASE-RELATED"/>
    <property type="match status" value="1"/>
</dbReference>
<accession>A0A7M5XJT4</accession>
<reference evidence="9" key="1">
    <citation type="submission" date="2021-01" db="UniProtKB">
        <authorList>
            <consortium name="EnsemblMetazoa"/>
        </authorList>
    </citation>
    <scope>IDENTIFICATION</scope>
</reference>
<feature type="domain" description="Xylose isomerase-like TIM barrel" evidence="8">
    <location>
        <begin position="55"/>
        <end position="275"/>
    </location>
</feature>
<evidence type="ECO:0000256" key="4">
    <source>
        <dbReference type="ARBA" id="ARBA00012570"/>
    </source>
</evidence>
<dbReference type="EnsemblMetazoa" id="CLYHEMT024566.2">
    <property type="protein sequence ID" value="CLYHEMP024566.2"/>
    <property type="gene ID" value="CLYHEMG024566"/>
</dbReference>
<feature type="active site" description="Proton donor/acceptor" evidence="7">
    <location>
        <position position="177"/>
    </location>
</feature>
<evidence type="ECO:0000256" key="7">
    <source>
        <dbReference type="PIRSR" id="PIRSR006241-50"/>
    </source>
</evidence>
<dbReference type="PANTHER" id="PTHR43489">
    <property type="entry name" value="ISOMERASE"/>
    <property type="match status" value="1"/>
</dbReference>
<evidence type="ECO:0000256" key="2">
    <source>
        <dbReference type="ARBA" id="ARBA00002968"/>
    </source>
</evidence>
<dbReference type="InterPro" id="IPR036237">
    <property type="entry name" value="Xyl_isomerase-like_sf"/>
</dbReference>
<comment type="catalytic activity">
    <reaction evidence="1">
        <text>3-hydroxypyruvate = 2-hydroxy-3-oxopropanoate</text>
        <dbReference type="Rhea" id="RHEA:11952"/>
        <dbReference type="ChEBI" id="CHEBI:17180"/>
        <dbReference type="ChEBI" id="CHEBI:57978"/>
        <dbReference type="EC" id="5.3.1.22"/>
    </reaction>
</comment>
<dbReference type="OrthoDB" id="4214675at2759"/>
<dbReference type="InterPro" id="IPR050417">
    <property type="entry name" value="Sugar_Epim/Isomerase"/>
</dbReference>
<proteinExistence type="inferred from homology"/>
<evidence type="ECO:0000256" key="3">
    <source>
        <dbReference type="ARBA" id="ARBA00005962"/>
    </source>
</evidence>
<dbReference type="Pfam" id="PF01261">
    <property type="entry name" value="AP_endonuc_2"/>
    <property type="match status" value="1"/>
</dbReference>
<organism evidence="9 10">
    <name type="scientific">Clytia hemisphaerica</name>
    <dbReference type="NCBI Taxonomy" id="252671"/>
    <lineage>
        <taxon>Eukaryota</taxon>
        <taxon>Metazoa</taxon>
        <taxon>Cnidaria</taxon>
        <taxon>Hydrozoa</taxon>
        <taxon>Hydroidolina</taxon>
        <taxon>Leptothecata</taxon>
        <taxon>Obeliida</taxon>
        <taxon>Clytiidae</taxon>
        <taxon>Clytia</taxon>
    </lineage>
</organism>
<evidence type="ECO:0000256" key="5">
    <source>
        <dbReference type="ARBA" id="ARBA00017985"/>
    </source>
</evidence>
<evidence type="ECO:0000256" key="6">
    <source>
        <dbReference type="ARBA" id="ARBA00023235"/>
    </source>
</evidence>
<dbReference type="Proteomes" id="UP000594262">
    <property type="component" value="Unplaced"/>
</dbReference>
<evidence type="ECO:0000313" key="9">
    <source>
        <dbReference type="EnsemblMetazoa" id="CLYHEMP024566.2"/>
    </source>
</evidence>
<dbReference type="Gene3D" id="3.20.20.150">
    <property type="entry name" value="Divalent-metal-dependent TIM barrel enzymes"/>
    <property type="match status" value="1"/>
</dbReference>
<keyword evidence="6" id="KW-0413">Isomerase</keyword>